<dbReference type="RefSeq" id="WP_149877564.1">
    <property type="nucleotide sequence ID" value="NZ_WNBG01000011.1"/>
</dbReference>
<gene>
    <name evidence="1" type="ORF">GMD11_10315</name>
    <name evidence="2" type="ORF">GMD18_10305</name>
</gene>
<evidence type="ECO:0000313" key="2">
    <source>
        <dbReference type="EMBL" id="MTU04785.1"/>
    </source>
</evidence>
<dbReference type="AlphaFoldDB" id="A0A7X3BWC9"/>
<dbReference type="EMBL" id="WNBW01000011">
    <property type="protein sequence ID" value="MTU04785.1"/>
    <property type="molecule type" value="Genomic_DNA"/>
</dbReference>
<sequence length="74" mass="8599">MIDISKPIYAKIYDYDEAYCESDCDDTCGSYIIREVEELHFATKRCEAFIRYSDGFVSKTFKLLPQTKIEGVPK</sequence>
<comment type="caution">
    <text evidence="1">The sequence shown here is derived from an EMBL/GenBank/DDBJ whole genome shotgun (WGS) entry which is preliminary data.</text>
</comment>
<keyword evidence="3" id="KW-1185">Reference proteome</keyword>
<evidence type="ECO:0000313" key="4">
    <source>
        <dbReference type="Proteomes" id="UP000484547"/>
    </source>
</evidence>
<name>A0A7X3BWC9_9FIRM</name>
<dbReference type="EMBL" id="WNBM01000010">
    <property type="protein sequence ID" value="MTT76654.1"/>
    <property type="molecule type" value="Genomic_DNA"/>
</dbReference>
<accession>A0A7X3BWC9</accession>
<evidence type="ECO:0000313" key="3">
    <source>
        <dbReference type="Proteomes" id="UP000443070"/>
    </source>
</evidence>
<organism evidence="1 4">
    <name type="scientific">Phascolarctobacterium faecium</name>
    <dbReference type="NCBI Taxonomy" id="33025"/>
    <lineage>
        <taxon>Bacteria</taxon>
        <taxon>Bacillati</taxon>
        <taxon>Bacillota</taxon>
        <taxon>Negativicutes</taxon>
        <taxon>Acidaminococcales</taxon>
        <taxon>Acidaminococcaceae</taxon>
        <taxon>Phascolarctobacterium</taxon>
    </lineage>
</organism>
<dbReference type="Proteomes" id="UP000484547">
    <property type="component" value="Unassembled WGS sequence"/>
</dbReference>
<dbReference type="Proteomes" id="UP000443070">
    <property type="component" value="Unassembled WGS sequence"/>
</dbReference>
<protein>
    <submittedName>
        <fullName evidence="1">Uncharacterized protein</fullName>
    </submittedName>
</protein>
<reference evidence="3 4" key="1">
    <citation type="journal article" date="2019" name="Nat. Med.">
        <title>A library of human gut bacterial isolates paired with longitudinal multiomics data enables mechanistic microbiome research.</title>
        <authorList>
            <person name="Poyet M."/>
            <person name="Groussin M."/>
            <person name="Gibbons S.M."/>
            <person name="Avila-Pacheco J."/>
            <person name="Jiang X."/>
            <person name="Kearney S.M."/>
            <person name="Perrotta A.R."/>
            <person name="Berdy B."/>
            <person name="Zhao S."/>
            <person name="Lieberman T.D."/>
            <person name="Swanson P.K."/>
            <person name="Smith M."/>
            <person name="Roesemann S."/>
            <person name="Alexander J.E."/>
            <person name="Rich S.A."/>
            <person name="Livny J."/>
            <person name="Vlamakis H."/>
            <person name="Clish C."/>
            <person name="Bullock K."/>
            <person name="Deik A."/>
            <person name="Scott J."/>
            <person name="Pierce K.A."/>
            <person name="Xavier R.J."/>
            <person name="Alm E.J."/>
        </authorList>
    </citation>
    <scope>NUCLEOTIDE SEQUENCE [LARGE SCALE GENOMIC DNA]</scope>
    <source>
        <strain evidence="1 4">BIOML-A13</strain>
        <strain evidence="2 3">BIOML-A3</strain>
    </source>
</reference>
<proteinExistence type="predicted"/>
<evidence type="ECO:0000313" key="1">
    <source>
        <dbReference type="EMBL" id="MTT76654.1"/>
    </source>
</evidence>